<dbReference type="PIRSF" id="PIRSF028846">
    <property type="entry name" value="UCP028846"/>
    <property type="match status" value="1"/>
</dbReference>
<dbReference type="PANTHER" id="PTHR31047">
    <property type="entry name" value="MEIOTICALLY UP-REGULATED GENE 157 PROTEIN"/>
    <property type="match status" value="1"/>
</dbReference>
<dbReference type="SMART" id="SM01149">
    <property type="entry name" value="DUF1237"/>
    <property type="match status" value="1"/>
</dbReference>
<gene>
    <name evidence="1" type="ORF">B1B09_06555</name>
</gene>
<dbReference type="Gene3D" id="1.50.10.10">
    <property type="match status" value="1"/>
</dbReference>
<organism evidence="1 2">
    <name type="scientific">Cutibacterium acnes</name>
    <name type="common">Propionibacterium acnes</name>
    <dbReference type="NCBI Taxonomy" id="1747"/>
    <lineage>
        <taxon>Bacteria</taxon>
        <taxon>Bacillati</taxon>
        <taxon>Actinomycetota</taxon>
        <taxon>Actinomycetes</taxon>
        <taxon>Propionibacteriales</taxon>
        <taxon>Propionibacteriaceae</taxon>
        <taxon>Cutibacterium</taxon>
    </lineage>
</organism>
<dbReference type="InterPro" id="IPR008928">
    <property type="entry name" value="6-hairpin_glycosidase_sf"/>
</dbReference>
<dbReference type="InterPro" id="IPR012341">
    <property type="entry name" value="6hp_glycosidase-like_sf"/>
</dbReference>
<dbReference type="PANTHER" id="PTHR31047:SF0">
    <property type="entry name" value="MEIOTICALLY UP-REGULATED GENE 157 PROTEIN"/>
    <property type="match status" value="1"/>
</dbReference>
<protein>
    <submittedName>
        <fullName evidence="1">Metal-independent alpha-mannosidase</fullName>
    </submittedName>
</protein>
<dbReference type="RefSeq" id="WP_002515827.1">
    <property type="nucleotide sequence ID" value="NZ_AP022844.1"/>
</dbReference>
<dbReference type="Proteomes" id="UP000226191">
    <property type="component" value="Unassembled WGS sequence"/>
</dbReference>
<dbReference type="SUPFAM" id="SSF48208">
    <property type="entry name" value="Six-hairpin glycosidases"/>
    <property type="match status" value="1"/>
</dbReference>
<dbReference type="EMBL" id="MVCE01000002">
    <property type="protein sequence ID" value="PGF35236.1"/>
    <property type="molecule type" value="Genomic_DNA"/>
</dbReference>
<dbReference type="GO" id="GO:0005975">
    <property type="term" value="P:carbohydrate metabolic process"/>
    <property type="evidence" value="ECO:0007669"/>
    <property type="project" value="InterPro"/>
</dbReference>
<accession>A0A8B2VFL0</accession>
<comment type="caution">
    <text evidence="1">The sequence shown here is derived from an EMBL/GenBank/DDBJ whole genome shotgun (WGS) entry which is preliminary data.</text>
</comment>
<dbReference type="InterPro" id="IPR008313">
    <property type="entry name" value="GH125"/>
</dbReference>
<evidence type="ECO:0000313" key="2">
    <source>
        <dbReference type="Proteomes" id="UP000226191"/>
    </source>
</evidence>
<name>A0A8B2VFL0_CUTAC</name>
<evidence type="ECO:0000313" key="1">
    <source>
        <dbReference type="EMBL" id="PGF35236.1"/>
    </source>
</evidence>
<proteinExistence type="predicted"/>
<reference evidence="1 2" key="1">
    <citation type="submission" date="2017-02" db="EMBL/GenBank/DDBJ databases">
        <title>Prevalence of linear plasmids in Cutibacterium acnes isolates obtained from cancerous prostatic tissue.</title>
        <authorList>
            <person name="Davidsson S."/>
            <person name="Bruggemann H."/>
        </authorList>
    </citation>
    <scope>NUCLEOTIDE SEQUENCE [LARGE SCALE GENOMIC DNA]</scope>
    <source>
        <strain evidence="1 2">11-78</strain>
    </source>
</reference>
<dbReference type="Pfam" id="PF06824">
    <property type="entry name" value="Glyco_hydro_125"/>
    <property type="match status" value="1"/>
</dbReference>
<dbReference type="GeneID" id="92856051"/>
<sequence>MRACELTPALRQRLDEIGAQISQGVGKGLDEAMGRQAASRFVAWMTDTWTRTMSRDEHGVFVVTGDIPAMWLRDSSAQLWPFLIMCDLPEVTRQIGDVIARQWHCIDVDPYANAFNSGPTGAHFDADDLDVADELWERKYEVDSLAFPVDLAWRYWQATGSPEHLNGAVHQGCIRIIDVWSLEQDHARSTYRHVRPAEPSDTLGRDGSGTPVGHTGMTWSGFRPSDDACRYGYNIPAQFMAMRALRQIREFCRVWDDEDLVERATKLADEIDAGVRQFGIVEDHLAYEVDGLGSVLEMDDANMPSLLSLPLTSDLGRDDPLYQSTRRWVLSAANPYLFSGPAARGIGSPHSPKGYIWHIGLAVQGLTGDDAEARDCLETILATDGGTGWTHESFDPTDPTRFTRGWFSWSNSMACLLMMNVAGIDAIIGAN</sequence>
<dbReference type="AlphaFoldDB" id="A0A8B2VFL0"/>
<dbReference type="OrthoDB" id="181472at2"/>